<keyword evidence="3 6" id="KW-0812">Transmembrane</keyword>
<dbReference type="Pfam" id="PF01943">
    <property type="entry name" value="Polysacc_synt"/>
    <property type="match status" value="1"/>
</dbReference>
<organism evidence="7 8">
    <name type="scientific">Thermus composti</name>
    <dbReference type="NCBI Taxonomy" id="532059"/>
    <lineage>
        <taxon>Bacteria</taxon>
        <taxon>Thermotogati</taxon>
        <taxon>Deinococcota</taxon>
        <taxon>Deinococci</taxon>
        <taxon>Thermales</taxon>
        <taxon>Thermaceae</taxon>
        <taxon>Thermus</taxon>
    </lineage>
</organism>
<feature type="transmembrane region" description="Helical" evidence="6">
    <location>
        <begin position="223"/>
        <end position="244"/>
    </location>
</feature>
<feature type="transmembrane region" description="Helical" evidence="6">
    <location>
        <begin position="179"/>
        <end position="202"/>
    </location>
</feature>
<dbReference type="InterPro" id="IPR050833">
    <property type="entry name" value="Poly_Biosynth_Transport"/>
</dbReference>
<dbReference type="RefSeq" id="WP_188847412.1">
    <property type="nucleotide sequence ID" value="NZ_BMPJ01000013.1"/>
</dbReference>
<proteinExistence type="predicted"/>
<dbReference type="InterPro" id="IPR002797">
    <property type="entry name" value="Polysacc_synth"/>
</dbReference>
<evidence type="ECO:0000256" key="1">
    <source>
        <dbReference type="ARBA" id="ARBA00004651"/>
    </source>
</evidence>
<evidence type="ECO:0000256" key="6">
    <source>
        <dbReference type="SAM" id="Phobius"/>
    </source>
</evidence>
<reference evidence="7 8" key="1">
    <citation type="submission" date="2024-09" db="EMBL/GenBank/DDBJ databases">
        <authorList>
            <person name="Sun Q."/>
            <person name="Mori K."/>
        </authorList>
    </citation>
    <scope>NUCLEOTIDE SEQUENCE [LARGE SCALE GENOMIC DNA]</scope>
    <source>
        <strain evidence="7 8">NCAIM B.02340</strain>
    </source>
</reference>
<dbReference type="PANTHER" id="PTHR30250:SF11">
    <property type="entry name" value="O-ANTIGEN TRANSPORTER-RELATED"/>
    <property type="match status" value="1"/>
</dbReference>
<feature type="transmembrane region" description="Helical" evidence="6">
    <location>
        <begin position="154"/>
        <end position="173"/>
    </location>
</feature>
<feature type="transmembrane region" description="Helical" evidence="6">
    <location>
        <begin position="364"/>
        <end position="385"/>
    </location>
</feature>
<keyword evidence="5 6" id="KW-0472">Membrane</keyword>
<evidence type="ECO:0000256" key="3">
    <source>
        <dbReference type="ARBA" id="ARBA00022692"/>
    </source>
</evidence>
<feature type="transmembrane region" description="Helical" evidence="6">
    <location>
        <begin position="292"/>
        <end position="312"/>
    </location>
</feature>
<evidence type="ECO:0000256" key="5">
    <source>
        <dbReference type="ARBA" id="ARBA00023136"/>
    </source>
</evidence>
<keyword evidence="8" id="KW-1185">Reference proteome</keyword>
<evidence type="ECO:0000313" key="8">
    <source>
        <dbReference type="Proteomes" id="UP001589830"/>
    </source>
</evidence>
<keyword evidence="4 6" id="KW-1133">Transmembrane helix</keyword>
<evidence type="ECO:0000313" key="7">
    <source>
        <dbReference type="EMBL" id="MFC0596457.1"/>
    </source>
</evidence>
<evidence type="ECO:0000256" key="2">
    <source>
        <dbReference type="ARBA" id="ARBA00022475"/>
    </source>
</evidence>
<accession>A0ABV6Q4F0</accession>
<comment type="subcellular location">
    <subcellularLocation>
        <location evidence="1">Cell membrane</location>
        <topology evidence="1">Multi-pass membrane protein</topology>
    </subcellularLocation>
</comment>
<protein>
    <submittedName>
        <fullName evidence="7">Oligosaccharide flippase family protein</fullName>
    </submittedName>
</protein>
<comment type="caution">
    <text evidence="7">The sequence shown here is derived from an EMBL/GenBank/DDBJ whole genome shotgun (WGS) entry which is preliminary data.</text>
</comment>
<dbReference type="Proteomes" id="UP001589830">
    <property type="component" value="Unassembled WGS sequence"/>
</dbReference>
<feature type="transmembrane region" description="Helical" evidence="6">
    <location>
        <begin position="332"/>
        <end position="352"/>
    </location>
</feature>
<feature type="transmembrane region" description="Helical" evidence="6">
    <location>
        <begin position="391"/>
        <end position="410"/>
    </location>
</feature>
<feature type="transmembrane region" description="Helical" evidence="6">
    <location>
        <begin position="126"/>
        <end position="145"/>
    </location>
</feature>
<name>A0ABV6Q4F0_9DEIN</name>
<keyword evidence="2" id="KW-1003">Cell membrane</keyword>
<gene>
    <name evidence="7" type="ORF">ACFFFP_09820</name>
</gene>
<sequence>MAPWRLVRRALGSNLGRNLFYLYLVQGANYLFPLLTLPYLSRVLGPEGFGKLALAQASVQYLYLVLDYGFGLSATREVARSRQDPARLGEILAGVFHARLLLVLPTFFLAFLLYFGFPFFQEEKALFFGALLAALGQGLNTLWFFQGLEEMRAVALLEGSIRGLTTLGIFLLVRDAEDLALPLFLQAFAAWMVGLWGMRWALGRVFFPGLRGGWAWLRRGLGLFAYSLATLLYTSLNVALVSLFVPPGAVGHYAAAERLVRPLVNLWAPLSRLFFPRLSFAWKQDRREAWRWVRYGGLATVGLGLGVSLFLFLTSPWLVPWFLGPGYEDSVLLVRVMSLFLLLSSVSSFLGMQVLLPMGLDRPFLWLTLGAGMFNIVLGAFLVWWMGVLGMAWGMVVVELGVVLGMFWVLGRTGFGGRRT</sequence>
<feature type="transmembrane region" description="Helical" evidence="6">
    <location>
        <begin position="20"/>
        <end position="41"/>
    </location>
</feature>
<evidence type="ECO:0000256" key="4">
    <source>
        <dbReference type="ARBA" id="ARBA00022989"/>
    </source>
</evidence>
<feature type="transmembrane region" description="Helical" evidence="6">
    <location>
        <begin position="100"/>
        <end position="120"/>
    </location>
</feature>
<dbReference type="EMBL" id="JBHLTW010000041">
    <property type="protein sequence ID" value="MFC0596457.1"/>
    <property type="molecule type" value="Genomic_DNA"/>
</dbReference>
<dbReference type="PANTHER" id="PTHR30250">
    <property type="entry name" value="PST FAMILY PREDICTED COLANIC ACID TRANSPORTER"/>
    <property type="match status" value="1"/>
</dbReference>